<dbReference type="SUPFAM" id="SSF56112">
    <property type="entry name" value="Protein kinase-like (PK-like)"/>
    <property type="match status" value="1"/>
</dbReference>
<reference evidence="2" key="1">
    <citation type="submission" date="2021-06" db="EMBL/GenBank/DDBJ databases">
        <authorList>
            <person name="Kallberg Y."/>
            <person name="Tangrot J."/>
            <person name="Rosling A."/>
        </authorList>
    </citation>
    <scope>NUCLEOTIDE SEQUENCE</scope>
    <source>
        <strain evidence="2">87-6 pot B 2015</strain>
    </source>
</reference>
<proteinExistence type="predicted"/>
<name>A0A9N9CPR0_FUNMO</name>
<keyword evidence="3" id="KW-1185">Reference proteome</keyword>
<accession>A0A9N9CPR0</accession>
<comment type="caution">
    <text evidence="2">The sequence shown here is derived from an EMBL/GenBank/DDBJ whole genome shotgun (WGS) entry which is preliminary data.</text>
</comment>
<evidence type="ECO:0000313" key="2">
    <source>
        <dbReference type="EMBL" id="CAG8611192.1"/>
    </source>
</evidence>
<evidence type="ECO:0000259" key="1">
    <source>
        <dbReference type="Pfam" id="PF07714"/>
    </source>
</evidence>
<dbReference type="AlphaFoldDB" id="A0A9N9CPR0"/>
<feature type="domain" description="Serine-threonine/tyrosine-protein kinase catalytic" evidence="1">
    <location>
        <begin position="87"/>
        <end position="174"/>
    </location>
</feature>
<feature type="non-terminal residue" evidence="2">
    <location>
        <position position="279"/>
    </location>
</feature>
<dbReference type="GO" id="GO:0004672">
    <property type="term" value="F:protein kinase activity"/>
    <property type="evidence" value="ECO:0007669"/>
    <property type="project" value="InterPro"/>
</dbReference>
<organism evidence="2 3">
    <name type="scientific">Funneliformis mosseae</name>
    <name type="common">Endomycorrhizal fungus</name>
    <name type="synonym">Glomus mosseae</name>
    <dbReference type="NCBI Taxonomy" id="27381"/>
    <lineage>
        <taxon>Eukaryota</taxon>
        <taxon>Fungi</taxon>
        <taxon>Fungi incertae sedis</taxon>
        <taxon>Mucoromycota</taxon>
        <taxon>Glomeromycotina</taxon>
        <taxon>Glomeromycetes</taxon>
        <taxon>Glomerales</taxon>
        <taxon>Glomeraceae</taxon>
        <taxon>Funneliformis</taxon>
    </lineage>
</organism>
<dbReference type="InterPro" id="IPR001245">
    <property type="entry name" value="Ser-Thr/Tyr_kinase_cat_dom"/>
</dbReference>
<dbReference type="Gene3D" id="1.10.510.10">
    <property type="entry name" value="Transferase(Phosphotransferase) domain 1"/>
    <property type="match status" value="1"/>
</dbReference>
<dbReference type="Proteomes" id="UP000789375">
    <property type="component" value="Unassembled WGS sequence"/>
</dbReference>
<dbReference type="Pfam" id="PF07714">
    <property type="entry name" value="PK_Tyr_Ser-Thr"/>
    <property type="match status" value="1"/>
</dbReference>
<sequence length="279" mass="33047">MKDNYEQRYAFLRNGFYSRQFKNLRQVSESTHPSYEGGFGQIFYHLFHLPNIDRVSKTPQYDEITRYGYIQCIKYYRVPRYDYSILKNIYVVLKYFDNSNFTEVFLQEVRYQNRLSRANSNIVKCYGISKDPKNDNFIMVMQYINNGNIRNYLDNHFNELALITKLDILHKIAVAEDLNLRLNQWVNDIRQRKNTEIFKQFAKFVSAQPSTPSLYETDPKAIYTSRLLDFKNLPEPQNSIEINNEFYDSLVGTRNSELRYYGVATACCNNTTLKPGIYG</sequence>
<dbReference type="EMBL" id="CAJVPP010002771">
    <property type="protein sequence ID" value="CAG8611192.1"/>
    <property type="molecule type" value="Genomic_DNA"/>
</dbReference>
<dbReference type="InterPro" id="IPR011009">
    <property type="entry name" value="Kinase-like_dom_sf"/>
</dbReference>
<evidence type="ECO:0000313" key="3">
    <source>
        <dbReference type="Proteomes" id="UP000789375"/>
    </source>
</evidence>
<gene>
    <name evidence="2" type="ORF">FMOSSE_LOCUS9469</name>
</gene>
<protein>
    <submittedName>
        <fullName evidence="2">7622_t:CDS:1</fullName>
    </submittedName>
</protein>